<feature type="binding site" evidence="1">
    <location>
        <position position="109"/>
    </location>
    <ligand>
        <name>Mg(2+)</name>
        <dbReference type="ChEBI" id="CHEBI:18420"/>
    </ligand>
</feature>
<reference evidence="2 3" key="1">
    <citation type="submission" date="2018-01" db="EMBL/GenBank/DDBJ databases">
        <title>Draft genome sequence of Nonomuraea sp. KC333.</title>
        <authorList>
            <person name="Sahin N."/>
            <person name="Saygin H."/>
            <person name="Ay H."/>
        </authorList>
    </citation>
    <scope>NUCLEOTIDE SEQUENCE [LARGE SCALE GENOMIC DNA]</scope>
    <source>
        <strain evidence="2 3">KC333</strain>
    </source>
</reference>
<dbReference type="Pfam" id="PF13500">
    <property type="entry name" value="AAA_26"/>
    <property type="match status" value="1"/>
</dbReference>
<dbReference type="InterPro" id="IPR027417">
    <property type="entry name" value="P-loop_NTPase"/>
</dbReference>
<comment type="similarity">
    <text evidence="1">Belongs to the dethiobiotin synthetase family.</text>
</comment>
<feature type="active site" evidence="1">
    <location>
        <position position="37"/>
    </location>
</feature>
<dbReference type="EC" id="6.3.3.3" evidence="1"/>
<gene>
    <name evidence="1" type="primary">bioD</name>
    <name evidence="2" type="ORF">C1J01_25070</name>
</gene>
<dbReference type="OrthoDB" id="9802610at2"/>
<feature type="binding site" evidence="1">
    <location>
        <begin position="109"/>
        <end position="112"/>
    </location>
    <ligand>
        <name>ATP</name>
        <dbReference type="ChEBI" id="CHEBI:30616"/>
    </ligand>
</feature>
<organism evidence="2 3">
    <name type="scientific">Nonomuraea aridisoli</name>
    <dbReference type="NCBI Taxonomy" id="2070368"/>
    <lineage>
        <taxon>Bacteria</taxon>
        <taxon>Bacillati</taxon>
        <taxon>Actinomycetota</taxon>
        <taxon>Actinomycetes</taxon>
        <taxon>Streptosporangiales</taxon>
        <taxon>Streptosporangiaceae</taxon>
        <taxon>Nonomuraea</taxon>
    </lineage>
</organism>
<comment type="caution">
    <text evidence="2">The sequence shown here is derived from an EMBL/GenBank/DDBJ whole genome shotgun (WGS) entry which is preliminary data.</text>
</comment>
<comment type="subunit">
    <text evidence="1">Homodimer.</text>
</comment>
<comment type="catalytic activity">
    <reaction evidence="1">
        <text>(7R,8S)-7,8-diammoniononanoate + CO2 + ATP = (4R,5S)-dethiobiotin + ADP + phosphate + 3 H(+)</text>
        <dbReference type="Rhea" id="RHEA:15805"/>
        <dbReference type="ChEBI" id="CHEBI:15378"/>
        <dbReference type="ChEBI" id="CHEBI:16526"/>
        <dbReference type="ChEBI" id="CHEBI:30616"/>
        <dbReference type="ChEBI" id="CHEBI:43474"/>
        <dbReference type="ChEBI" id="CHEBI:149469"/>
        <dbReference type="ChEBI" id="CHEBI:149473"/>
        <dbReference type="ChEBI" id="CHEBI:456216"/>
        <dbReference type="EC" id="6.3.3.3"/>
    </reaction>
</comment>
<proteinExistence type="inferred from homology"/>
<feature type="binding site" evidence="1">
    <location>
        <position position="50"/>
    </location>
    <ligand>
        <name>Mg(2+)</name>
        <dbReference type="ChEBI" id="CHEBI:18420"/>
    </ligand>
</feature>
<dbReference type="Gene3D" id="3.40.50.300">
    <property type="entry name" value="P-loop containing nucleotide triphosphate hydrolases"/>
    <property type="match status" value="1"/>
</dbReference>
<dbReference type="EMBL" id="POUD01000113">
    <property type="protein sequence ID" value="PZG15083.1"/>
    <property type="molecule type" value="Genomic_DNA"/>
</dbReference>
<keyword evidence="1" id="KW-0460">Magnesium</keyword>
<dbReference type="NCBIfam" id="TIGR00347">
    <property type="entry name" value="bioD"/>
    <property type="match status" value="1"/>
</dbReference>
<dbReference type="CDD" id="cd03109">
    <property type="entry name" value="DTBS"/>
    <property type="match status" value="1"/>
</dbReference>
<dbReference type="GO" id="GO:0000287">
    <property type="term" value="F:magnesium ion binding"/>
    <property type="evidence" value="ECO:0007669"/>
    <property type="project" value="UniProtKB-UniRule"/>
</dbReference>
<dbReference type="PANTHER" id="PTHR43210">
    <property type="entry name" value="DETHIOBIOTIN SYNTHETASE"/>
    <property type="match status" value="1"/>
</dbReference>
<keyword evidence="1" id="KW-0479">Metal-binding</keyword>
<dbReference type="GO" id="GO:0004141">
    <property type="term" value="F:dethiobiotin synthase activity"/>
    <property type="evidence" value="ECO:0007669"/>
    <property type="project" value="UniProtKB-UniRule"/>
</dbReference>
<accession>A0A2W2DX54</accession>
<feature type="binding site" evidence="1">
    <location>
        <position position="41"/>
    </location>
    <ligand>
        <name>substrate</name>
    </ligand>
</feature>
<keyword evidence="1" id="KW-0093">Biotin biosynthesis</keyword>
<dbReference type="AlphaFoldDB" id="A0A2W2DX54"/>
<sequence length="242" mass="24352">MSVLVVTGTDGGVGKTVVTAAVVALALRRGSAAAVVKPAQTGVAAGEPGDVDQVIRLSGAATTFELGRFSEPLSPAAAARAAGMPPVSLAAAAVLVRELAESNRLVIVEGTGGLLDRYDDDGATIADLARSLHAQVLVVVRAGCGAVNHTALTLEALAHRGLDLAGVVIGRWPQAPGLAERSSVADLEMLAARPLAGALPDGAGRLAAPEFAEAAREGLSATLGGVFDPIAFRHRHTPEGWG</sequence>
<feature type="binding site" evidence="1">
    <location>
        <begin position="170"/>
        <end position="171"/>
    </location>
    <ligand>
        <name>ATP</name>
        <dbReference type="ChEBI" id="CHEBI:30616"/>
    </ligand>
</feature>
<keyword evidence="1" id="KW-0963">Cytoplasm</keyword>
<comment type="function">
    <text evidence="1">Catalyzes a mechanistically unusual reaction, the ATP-dependent insertion of CO2 between the N7 and N8 nitrogen atoms of 7,8-diaminopelargonic acid (DAPA, also called 7,8-diammoniononanoate) to form a ureido ring.</text>
</comment>
<feature type="binding site" evidence="1">
    <location>
        <position position="50"/>
    </location>
    <ligand>
        <name>ATP</name>
        <dbReference type="ChEBI" id="CHEBI:30616"/>
    </ligand>
</feature>
<dbReference type="GO" id="GO:0005829">
    <property type="term" value="C:cytosol"/>
    <property type="evidence" value="ECO:0007669"/>
    <property type="project" value="TreeGrafter"/>
</dbReference>
<comment type="caution">
    <text evidence="1">Lacks conserved residue(s) required for the propagation of feature annotation.</text>
</comment>
<dbReference type="RefSeq" id="WP_111181431.1">
    <property type="nucleotide sequence ID" value="NZ_POUD01000113.1"/>
</dbReference>
<protein>
    <recommendedName>
        <fullName evidence="1">ATP-dependent dethiobiotin synthetase BioD</fullName>
        <ecNumber evidence="1">6.3.3.3</ecNumber>
    </recommendedName>
    <alternativeName>
        <fullName evidence="1">DTB synthetase</fullName>
        <shortName evidence="1">DTBS</shortName>
    </alternativeName>
    <alternativeName>
        <fullName evidence="1">Dethiobiotin synthase</fullName>
    </alternativeName>
</protein>
<evidence type="ECO:0000256" key="1">
    <source>
        <dbReference type="HAMAP-Rule" id="MF_00336"/>
    </source>
</evidence>
<dbReference type="GO" id="GO:0005524">
    <property type="term" value="F:ATP binding"/>
    <property type="evidence" value="ECO:0007669"/>
    <property type="project" value="UniProtKB-UniRule"/>
</dbReference>
<comment type="pathway">
    <text evidence="1">Cofactor biosynthesis; biotin biosynthesis; biotin from 7,8-diaminononanoate: step 1/2.</text>
</comment>
<dbReference type="GO" id="GO:0009102">
    <property type="term" value="P:biotin biosynthetic process"/>
    <property type="evidence" value="ECO:0007669"/>
    <property type="project" value="UniProtKB-UniRule"/>
</dbReference>
<comment type="cofactor">
    <cofactor evidence="1">
        <name>Mg(2+)</name>
        <dbReference type="ChEBI" id="CHEBI:18420"/>
    </cofactor>
</comment>
<evidence type="ECO:0000313" key="2">
    <source>
        <dbReference type="EMBL" id="PZG15083.1"/>
    </source>
</evidence>
<feature type="binding site" evidence="1">
    <location>
        <position position="16"/>
    </location>
    <ligand>
        <name>Mg(2+)</name>
        <dbReference type="ChEBI" id="CHEBI:18420"/>
    </ligand>
</feature>
<evidence type="ECO:0000313" key="3">
    <source>
        <dbReference type="Proteomes" id="UP000249304"/>
    </source>
</evidence>
<dbReference type="SUPFAM" id="SSF52540">
    <property type="entry name" value="P-loop containing nucleoside triphosphate hydrolases"/>
    <property type="match status" value="1"/>
</dbReference>
<keyword evidence="3" id="KW-1185">Reference proteome</keyword>
<dbReference type="Proteomes" id="UP000249304">
    <property type="component" value="Unassembled WGS sequence"/>
</dbReference>
<name>A0A2W2DX54_9ACTN</name>
<keyword evidence="1" id="KW-0436">Ligase</keyword>
<dbReference type="PIRSF" id="PIRSF006755">
    <property type="entry name" value="DTB_synth"/>
    <property type="match status" value="1"/>
</dbReference>
<dbReference type="UniPathway" id="UPA00078">
    <property type="reaction ID" value="UER00161"/>
</dbReference>
<dbReference type="HAMAP" id="MF_00336">
    <property type="entry name" value="BioD"/>
    <property type="match status" value="1"/>
</dbReference>
<comment type="subcellular location">
    <subcellularLocation>
        <location evidence="1">Cytoplasm</location>
    </subcellularLocation>
</comment>
<dbReference type="InterPro" id="IPR004472">
    <property type="entry name" value="DTB_synth_BioD"/>
</dbReference>
<keyword evidence="1" id="KW-0067">ATP-binding</keyword>
<dbReference type="PANTHER" id="PTHR43210:SF5">
    <property type="entry name" value="DETHIOBIOTIN SYNTHETASE"/>
    <property type="match status" value="1"/>
</dbReference>
<keyword evidence="1" id="KW-0547">Nucleotide-binding</keyword>
<feature type="binding site" evidence="1">
    <location>
        <begin position="12"/>
        <end position="17"/>
    </location>
    <ligand>
        <name>ATP</name>
        <dbReference type="ChEBI" id="CHEBI:30616"/>
    </ligand>
</feature>